<evidence type="ECO:0000256" key="2">
    <source>
        <dbReference type="ARBA" id="ARBA00022670"/>
    </source>
</evidence>
<comment type="similarity">
    <text evidence="1">Belongs to the peptidase S28 family.</text>
</comment>
<evidence type="ECO:0000313" key="6">
    <source>
        <dbReference type="EMBL" id="CDL96587.1"/>
    </source>
</evidence>
<accession>W6NXJ9</accession>
<dbReference type="PANTHER" id="PTHR11010:SF117">
    <property type="entry name" value="SERINE PROTEASE 16"/>
    <property type="match status" value="1"/>
</dbReference>
<reference evidence="6" key="2">
    <citation type="submission" date="2013-05" db="EMBL/GenBank/DDBJ databases">
        <title>The genome and transcriptome of Haemonchus contortus: a key model parasite for drug and vaccine discovery.</title>
        <authorList>
            <person name="Laing R."/>
            <person name="Kikuchi T."/>
            <person name="Martinelli A."/>
            <person name="Tsai I.J."/>
            <person name="Beech R.N."/>
            <person name="Redman E."/>
            <person name="Holroyd N."/>
            <person name="Bartley D.J."/>
            <person name="Beasley H."/>
            <person name="Britton C."/>
            <person name="Curran D."/>
            <person name="Devaney E."/>
            <person name="Gilabert A."/>
            <person name="Jackson F."/>
            <person name="Hunt M."/>
            <person name="Johnston S."/>
            <person name="Kryukov I."/>
            <person name="Li K."/>
            <person name="Morrison A.A."/>
            <person name="Reid A.J."/>
            <person name="Sargison N."/>
            <person name="Saunders G."/>
            <person name="Wasmuth J.D."/>
            <person name="Wolstenholme A."/>
            <person name="Berriman M."/>
            <person name="Gilleard J.S."/>
            <person name="Cotton J.A."/>
        </authorList>
    </citation>
    <scope>NUCLEOTIDE SEQUENCE [LARGE SCALE GENOMIC DNA]</scope>
    <source>
        <strain evidence="6">ISE/inbred ISE</strain>
    </source>
</reference>
<dbReference type="GO" id="GO:0070008">
    <property type="term" value="F:serine-type exopeptidase activity"/>
    <property type="evidence" value="ECO:0007669"/>
    <property type="project" value="InterPro"/>
</dbReference>
<dbReference type="InterPro" id="IPR008758">
    <property type="entry name" value="Peptidase_S28"/>
</dbReference>
<evidence type="ECO:0000256" key="3">
    <source>
        <dbReference type="ARBA" id="ARBA00022729"/>
    </source>
</evidence>
<protein>
    <submittedName>
        <fullName evidence="6">Peptidase S28 domain containing protein</fullName>
    </submittedName>
</protein>
<organism evidence="6">
    <name type="scientific">Haemonchus contortus</name>
    <name type="common">Barber pole worm</name>
    <dbReference type="NCBI Taxonomy" id="6289"/>
    <lineage>
        <taxon>Eukaryota</taxon>
        <taxon>Metazoa</taxon>
        <taxon>Ecdysozoa</taxon>
        <taxon>Nematoda</taxon>
        <taxon>Chromadorea</taxon>
        <taxon>Rhabditida</taxon>
        <taxon>Rhabditina</taxon>
        <taxon>Rhabditomorpha</taxon>
        <taxon>Strongyloidea</taxon>
        <taxon>Trichostrongylidae</taxon>
        <taxon>Haemonchus</taxon>
    </lineage>
</organism>
<keyword evidence="3" id="KW-0732">Signal</keyword>
<sequence length="142" mass="16166">MCSDIFGWRHIDYSAMTNERATLNTNKLYGGRYNYKATNVVMTHGSLDPWKTLGKEKCEESDNCFMIEGAAHCAEMYPAHEEDSPQLTEIRSKIEKIIGEWVGQHNSNIVDEEQRPPNNMDTNFQSLVIGKNSGKNSNIQIH</sequence>
<gene>
    <name evidence="6" type="ORF">HCOI_00457600</name>
</gene>
<keyword evidence="2" id="KW-0645">Protease</keyword>
<evidence type="ECO:0000256" key="5">
    <source>
        <dbReference type="ARBA" id="ARBA00023180"/>
    </source>
</evidence>
<dbReference type="GO" id="GO:0006508">
    <property type="term" value="P:proteolysis"/>
    <property type="evidence" value="ECO:0007669"/>
    <property type="project" value="UniProtKB-KW"/>
</dbReference>
<dbReference type="Gene3D" id="3.40.50.1820">
    <property type="entry name" value="alpha/beta hydrolase"/>
    <property type="match status" value="1"/>
</dbReference>
<dbReference type="GO" id="GO:0008239">
    <property type="term" value="F:dipeptidyl-peptidase activity"/>
    <property type="evidence" value="ECO:0007669"/>
    <property type="project" value="TreeGrafter"/>
</dbReference>
<dbReference type="AlphaFoldDB" id="W6NXJ9"/>
<keyword evidence="5" id="KW-0325">Glycoprotein</keyword>
<name>W6NXJ9_HAECO</name>
<dbReference type="EMBL" id="CAVP010060884">
    <property type="protein sequence ID" value="CDL96587.1"/>
    <property type="molecule type" value="Genomic_DNA"/>
</dbReference>
<dbReference type="InterPro" id="IPR029058">
    <property type="entry name" value="AB_hydrolase_fold"/>
</dbReference>
<evidence type="ECO:0000256" key="1">
    <source>
        <dbReference type="ARBA" id="ARBA00011079"/>
    </source>
</evidence>
<proteinExistence type="inferred from homology"/>
<comment type="caution">
    <text evidence="6">The sequence shown here is derived from an EMBL/GenBank/DDBJ whole genome shotgun (WGS) entry which is preliminary data.</text>
</comment>
<reference evidence="6" key="1">
    <citation type="submission" date="2013-03" db="EMBL/GenBank/DDBJ databases">
        <authorList>
            <person name="Aslett M."/>
        </authorList>
    </citation>
    <scope>NUCLEOTIDE SEQUENCE [LARGE SCALE GENOMIC DNA]</scope>
    <source>
        <strain evidence="6">ISE/inbred ISE</strain>
    </source>
</reference>
<evidence type="ECO:0000256" key="4">
    <source>
        <dbReference type="ARBA" id="ARBA00022801"/>
    </source>
</evidence>
<dbReference type="PANTHER" id="PTHR11010">
    <property type="entry name" value="PROTEASE S28 PRO-X CARBOXYPEPTIDASE-RELATED"/>
    <property type="match status" value="1"/>
</dbReference>
<dbReference type="Pfam" id="PF05577">
    <property type="entry name" value="Peptidase_S28"/>
    <property type="match status" value="1"/>
</dbReference>
<keyword evidence="4" id="KW-0378">Hydrolase</keyword>